<evidence type="ECO:0000313" key="5">
    <source>
        <dbReference type="EMBL" id="KAF3327231.1"/>
    </source>
</evidence>
<protein>
    <recommendedName>
        <fullName evidence="1">holo-[acyl-carrier-protein] synthase</fullName>
        <ecNumber evidence="1">2.7.8.7</ecNumber>
    </recommendedName>
</protein>
<dbReference type="EC" id="2.7.8.7" evidence="1"/>
<dbReference type="InterPro" id="IPR050559">
    <property type="entry name" value="P-Pant_transferase_sf"/>
</dbReference>
<gene>
    <name evidence="5" type="ORF">FCM35_KLT07349</name>
</gene>
<dbReference type="Pfam" id="PF22624">
    <property type="entry name" value="AASDHPPT_N"/>
    <property type="match status" value="1"/>
</dbReference>
<dbReference type="GO" id="GO:0019878">
    <property type="term" value="P:lysine biosynthetic process via aminoadipic acid"/>
    <property type="evidence" value="ECO:0007669"/>
    <property type="project" value="TreeGrafter"/>
</dbReference>
<dbReference type="Pfam" id="PF01648">
    <property type="entry name" value="ACPS"/>
    <property type="match status" value="1"/>
</dbReference>
<dbReference type="FunFam" id="3.90.470.20:FF:000003">
    <property type="entry name" value="L-aminoadipate-semialdehyde dehydrogenase-phosphopantetheinyl transferase"/>
    <property type="match status" value="1"/>
</dbReference>
<evidence type="ECO:0000256" key="2">
    <source>
        <dbReference type="ARBA" id="ARBA00022679"/>
    </source>
</evidence>
<dbReference type="InterPro" id="IPR055066">
    <property type="entry name" value="AASDHPPT_N"/>
</dbReference>
<feature type="domain" description="4'-phosphopantetheinyl transferase N-terminal" evidence="4">
    <location>
        <begin position="13"/>
        <end position="110"/>
    </location>
</feature>
<dbReference type="InterPro" id="IPR008278">
    <property type="entry name" value="4-PPantetheinyl_Trfase_dom"/>
</dbReference>
<name>A0A833QZ88_9POAL</name>
<dbReference type="PANTHER" id="PTHR12215:SF10">
    <property type="entry name" value="L-AMINOADIPATE-SEMIALDEHYDE DEHYDROGENASE-PHOSPHOPANTETHEINYL TRANSFERASE"/>
    <property type="match status" value="1"/>
</dbReference>
<evidence type="ECO:0000259" key="3">
    <source>
        <dbReference type="Pfam" id="PF01648"/>
    </source>
</evidence>
<dbReference type="SUPFAM" id="SSF56214">
    <property type="entry name" value="4'-phosphopantetheinyl transferase"/>
    <property type="match status" value="2"/>
</dbReference>
<keyword evidence="2 5" id="KW-0808">Transferase</keyword>
<dbReference type="PANTHER" id="PTHR12215">
    <property type="entry name" value="PHOSPHOPANTETHEINE TRANSFERASE"/>
    <property type="match status" value="1"/>
</dbReference>
<dbReference type="OrthoDB" id="26719at2759"/>
<feature type="domain" description="4'-phosphopantetheinyl transferase" evidence="3">
    <location>
        <begin position="114"/>
        <end position="222"/>
    </location>
</feature>
<dbReference type="GO" id="GO:0000287">
    <property type="term" value="F:magnesium ion binding"/>
    <property type="evidence" value="ECO:0007669"/>
    <property type="project" value="InterPro"/>
</dbReference>
<evidence type="ECO:0000259" key="4">
    <source>
        <dbReference type="Pfam" id="PF22624"/>
    </source>
</evidence>
<comment type="caution">
    <text evidence="5">The sequence shown here is derived from an EMBL/GenBank/DDBJ whole genome shotgun (WGS) entry which is preliminary data.</text>
</comment>
<keyword evidence="6" id="KW-1185">Reference proteome</keyword>
<dbReference type="InterPro" id="IPR037143">
    <property type="entry name" value="4-PPantetheinyl_Trfase_dom_sf"/>
</dbReference>
<sequence length="272" mass="31391">MEGVRRWLVDISGWNPSEHRFEFLLSLLPPQQRPQVTSRFVKLEDIKRALVSRLLQYSLVTDVLGIPIDKISILCTTEGKPYLNKEKLLSPNFNYSVSHHGDYVGVACEPICLVGFDIVSITKPQVETTLQYLNNFMPYFTPFEWDNIVHAGPSNNTLTEFYRYWCLKEAYVKAIGAGLGFGLNRLEFHHNNWTDIYLCIDGIRSGNWRFWIFELENNHLACVAKGHPKEAIESYQVTLTMDGFDEEEYQHAVEFPEPGFISLMVDELVMQS</sequence>
<dbReference type="GO" id="GO:0008897">
    <property type="term" value="F:holo-[acyl-carrier-protein] synthase activity"/>
    <property type="evidence" value="ECO:0007669"/>
    <property type="project" value="UniProtKB-EC"/>
</dbReference>
<dbReference type="Proteomes" id="UP000623129">
    <property type="component" value="Unassembled WGS sequence"/>
</dbReference>
<dbReference type="Gene3D" id="3.90.470.20">
    <property type="entry name" value="4'-phosphopantetheinyl transferase domain"/>
    <property type="match status" value="2"/>
</dbReference>
<evidence type="ECO:0000313" key="6">
    <source>
        <dbReference type="Proteomes" id="UP000623129"/>
    </source>
</evidence>
<dbReference type="AlphaFoldDB" id="A0A833QZ88"/>
<dbReference type="EMBL" id="SWLB01000017">
    <property type="protein sequence ID" value="KAF3327231.1"/>
    <property type="molecule type" value="Genomic_DNA"/>
</dbReference>
<organism evidence="5 6">
    <name type="scientific">Carex littledalei</name>
    <dbReference type="NCBI Taxonomy" id="544730"/>
    <lineage>
        <taxon>Eukaryota</taxon>
        <taxon>Viridiplantae</taxon>
        <taxon>Streptophyta</taxon>
        <taxon>Embryophyta</taxon>
        <taxon>Tracheophyta</taxon>
        <taxon>Spermatophyta</taxon>
        <taxon>Magnoliopsida</taxon>
        <taxon>Liliopsida</taxon>
        <taxon>Poales</taxon>
        <taxon>Cyperaceae</taxon>
        <taxon>Cyperoideae</taxon>
        <taxon>Cariceae</taxon>
        <taxon>Carex</taxon>
        <taxon>Carex subgen. Euthyceras</taxon>
    </lineage>
</organism>
<reference evidence="5" key="1">
    <citation type="submission" date="2020-01" db="EMBL/GenBank/DDBJ databases">
        <title>Genome sequence of Kobresia littledalei, the first chromosome-level genome in the family Cyperaceae.</title>
        <authorList>
            <person name="Qu G."/>
        </authorList>
    </citation>
    <scope>NUCLEOTIDE SEQUENCE</scope>
    <source>
        <strain evidence="5">C.B.Clarke</strain>
        <tissue evidence="5">Leaf</tissue>
    </source>
</reference>
<proteinExistence type="predicted"/>
<accession>A0A833QZ88</accession>
<evidence type="ECO:0000256" key="1">
    <source>
        <dbReference type="ARBA" id="ARBA00013172"/>
    </source>
</evidence>
<dbReference type="GO" id="GO:0005829">
    <property type="term" value="C:cytosol"/>
    <property type="evidence" value="ECO:0007669"/>
    <property type="project" value="TreeGrafter"/>
</dbReference>